<feature type="signal peptide" evidence="5">
    <location>
        <begin position="1"/>
        <end position="29"/>
    </location>
</feature>
<keyword evidence="4 5" id="KW-0732">Signal</keyword>
<gene>
    <name evidence="7" type="ORF">FHX53_001510</name>
</gene>
<reference evidence="7 8" key="1">
    <citation type="submission" date="2020-07" db="EMBL/GenBank/DDBJ databases">
        <title>Sequencing the genomes of 1000 actinobacteria strains.</title>
        <authorList>
            <person name="Klenk H.-P."/>
        </authorList>
    </citation>
    <scope>NUCLEOTIDE SEQUENCE [LARGE SCALE GENOMIC DNA]</scope>
    <source>
        <strain evidence="7 8">DSM 19663</strain>
    </source>
</reference>
<dbReference type="GO" id="GO:0030313">
    <property type="term" value="C:cell envelope"/>
    <property type="evidence" value="ECO:0007669"/>
    <property type="project" value="UniProtKB-SubCell"/>
</dbReference>
<dbReference type="PANTHER" id="PTHR30290">
    <property type="entry name" value="PERIPLASMIC BINDING COMPONENT OF ABC TRANSPORTER"/>
    <property type="match status" value="1"/>
</dbReference>
<feature type="domain" description="Solute-binding protein family 5" evidence="6">
    <location>
        <begin position="90"/>
        <end position="417"/>
    </location>
</feature>
<protein>
    <submittedName>
        <fullName evidence="7">Peptide/nickel transport system substrate-binding protein</fullName>
    </submittedName>
</protein>
<accession>A0A839EE68</accession>
<dbReference type="InterPro" id="IPR039424">
    <property type="entry name" value="SBP_5"/>
</dbReference>
<dbReference type="Gene3D" id="3.10.105.10">
    <property type="entry name" value="Dipeptide-binding Protein, Domain 3"/>
    <property type="match status" value="1"/>
</dbReference>
<dbReference type="SUPFAM" id="SSF53850">
    <property type="entry name" value="Periplasmic binding protein-like II"/>
    <property type="match status" value="1"/>
</dbReference>
<dbReference type="Proteomes" id="UP000585905">
    <property type="component" value="Unassembled WGS sequence"/>
</dbReference>
<dbReference type="RefSeq" id="WP_182490737.1">
    <property type="nucleotide sequence ID" value="NZ_BAAAOV010000001.1"/>
</dbReference>
<comment type="similarity">
    <text evidence="2">Belongs to the bacterial solute-binding protein 5 family.</text>
</comment>
<feature type="chain" id="PRO_5032646947" evidence="5">
    <location>
        <begin position="30"/>
        <end position="519"/>
    </location>
</feature>
<dbReference type="EMBL" id="JACGWX010000003">
    <property type="protein sequence ID" value="MBA8847918.1"/>
    <property type="molecule type" value="Genomic_DNA"/>
</dbReference>
<dbReference type="InterPro" id="IPR030678">
    <property type="entry name" value="Peptide/Ni-bd"/>
</dbReference>
<dbReference type="PIRSF" id="PIRSF002741">
    <property type="entry name" value="MppA"/>
    <property type="match status" value="1"/>
</dbReference>
<dbReference type="Gene3D" id="3.40.190.10">
    <property type="entry name" value="Periplasmic binding protein-like II"/>
    <property type="match status" value="1"/>
</dbReference>
<dbReference type="Pfam" id="PF00496">
    <property type="entry name" value="SBP_bac_5"/>
    <property type="match status" value="1"/>
</dbReference>
<dbReference type="AlphaFoldDB" id="A0A839EE68"/>
<evidence type="ECO:0000256" key="2">
    <source>
        <dbReference type="ARBA" id="ARBA00005695"/>
    </source>
</evidence>
<dbReference type="GO" id="GO:1904680">
    <property type="term" value="F:peptide transmembrane transporter activity"/>
    <property type="evidence" value="ECO:0007669"/>
    <property type="project" value="TreeGrafter"/>
</dbReference>
<dbReference type="GO" id="GO:0015833">
    <property type="term" value="P:peptide transport"/>
    <property type="evidence" value="ECO:0007669"/>
    <property type="project" value="TreeGrafter"/>
</dbReference>
<evidence type="ECO:0000256" key="5">
    <source>
        <dbReference type="SAM" id="SignalP"/>
    </source>
</evidence>
<evidence type="ECO:0000313" key="8">
    <source>
        <dbReference type="Proteomes" id="UP000585905"/>
    </source>
</evidence>
<comment type="caution">
    <text evidence="7">The sequence shown here is derived from an EMBL/GenBank/DDBJ whole genome shotgun (WGS) entry which is preliminary data.</text>
</comment>
<evidence type="ECO:0000256" key="1">
    <source>
        <dbReference type="ARBA" id="ARBA00004196"/>
    </source>
</evidence>
<evidence type="ECO:0000259" key="6">
    <source>
        <dbReference type="Pfam" id="PF00496"/>
    </source>
</evidence>
<proteinExistence type="inferred from homology"/>
<keyword evidence="8" id="KW-1185">Reference proteome</keyword>
<sequence>MTFGITPRRAAGVALTLAAGLLLTACASAEPSPSGSTDEPGEFVRGETLRLGILQEPLSWDPSQAHVGHLLQPYQAVYDTLIMREPDGTLSPMLATEWSYNEDLTELTLELRDDVTFSDGEAFDAEAVKVNVENFKAGNGRQAAQLADVEAVEVVDADTVVLELTQPNPALEYYLSQAAGLMGSPAAIATEGIATLPVGSGPYVMEAAGSVPGSQYVFTANESYWNPELVKFNRVEMKVLVDVTARVNALVSGQIDATIVDARTAGQVEAAGKTLSANQVDWTGLMLLDRDGTLAPALADVRVRQAINYALDRETMLEQVQLGAGTVTHQVFGPESGAYIDELDERYPYDPEKARELLDEAGYGDGFELTIPTFPGLESIVPLLTQQFADVGITLVAESVPPQNIVADIAGGKFPAAYFFLFQGEPWVAINQLISTEATYNAFDSMTPELQELIDEVRISGAESDDAAKKINEYVTEEAWFAPLYRLDQIYFYDPNTITSVPQTQQAVPSIYNYSPVQK</sequence>
<dbReference type="GO" id="GO:0043190">
    <property type="term" value="C:ATP-binding cassette (ABC) transporter complex"/>
    <property type="evidence" value="ECO:0007669"/>
    <property type="project" value="InterPro"/>
</dbReference>
<organism evidence="7 8">
    <name type="scientific">Microcella alkalica</name>
    <dbReference type="NCBI Taxonomy" id="355930"/>
    <lineage>
        <taxon>Bacteria</taxon>
        <taxon>Bacillati</taxon>
        <taxon>Actinomycetota</taxon>
        <taxon>Actinomycetes</taxon>
        <taxon>Micrococcales</taxon>
        <taxon>Microbacteriaceae</taxon>
        <taxon>Microcella</taxon>
    </lineage>
</organism>
<dbReference type="PANTHER" id="PTHR30290:SF10">
    <property type="entry name" value="PERIPLASMIC OLIGOPEPTIDE-BINDING PROTEIN-RELATED"/>
    <property type="match status" value="1"/>
</dbReference>
<evidence type="ECO:0000256" key="4">
    <source>
        <dbReference type="ARBA" id="ARBA00022729"/>
    </source>
</evidence>
<dbReference type="InterPro" id="IPR000914">
    <property type="entry name" value="SBP_5_dom"/>
</dbReference>
<name>A0A839EE68_9MICO</name>
<evidence type="ECO:0000313" key="7">
    <source>
        <dbReference type="EMBL" id="MBA8847918.1"/>
    </source>
</evidence>
<comment type="subcellular location">
    <subcellularLocation>
        <location evidence="1">Cell envelope</location>
    </subcellularLocation>
</comment>
<evidence type="ECO:0000256" key="3">
    <source>
        <dbReference type="ARBA" id="ARBA00022448"/>
    </source>
</evidence>
<dbReference type="GO" id="GO:0042597">
    <property type="term" value="C:periplasmic space"/>
    <property type="evidence" value="ECO:0007669"/>
    <property type="project" value="UniProtKB-ARBA"/>
</dbReference>
<keyword evidence="3" id="KW-0813">Transport</keyword>